<organism evidence="1 2">
    <name type="scientific">Emticicia aquatilis</name>
    <dbReference type="NCBI Taxonomy" id="1537369"/>
    <lineage>
        <taxon>Bacteria</taxon>
        <taxon>Pseudomonadati</taxon>
        <taxon>Bacteroidota</taxon>
        <taxon>Cytophagia</taxon>
        <taxon>Cytophagales</taxon>
        <taxon>Leadbetterellaceae</taxon>
        <taxon>Emticicia</taxon>
    </lineage>
</organism>
<gene>
    <name evidence="1" type="ORF">GCM10011514_49560</name>
</gene>
<reference evidence="1" key="2">
    <citation type="submission" date="2020-09" db="EMBL/GenBank/DDBJ databases">
        <authorList>
            <person name="Sun Q."/>
            <person name="Zhou Y."/>
        </authorList>
    </citation>
    <scope>NUCLEOTIDE SEQUENCE</scope>
    <source>
        <strain evidence="1">CGMCC 1.15958</strain>
    </source>
</reference>
<dbReference type="PANTHER" id="PTHR39473">
    <property type="match status" value="1"/>
</dbReference>
<dbReference type="Gene3D" id="1.20.120.450">
    <property type="entry name" value="dinb family like domain"/>
    <property type="match status" value="1"/>
</dbReference>
<proteinExistence type="predicted"/>
<keyword evidence="2" id="KW-1185">Reference proteome</keyword>
<protein>
    <recommendedName>
        <fullName evidence="3">DinB family protein</fullName>
    </recommendedName>
</protein>
<comment type="caution">
    <text evidence="1">The sequence shown here is derived from an EMBL/GenBank/DDBJ whole genome shotgun (WGS) entry which is preliminary data.</text>
</comment>
<evidence type="ECO:0000313" key="1">
    <source>
        <dbReference type="EMBL" id="GGD79663.1"/>
    </source>
</evidence>
<dbReference type="PANTHER" id="PTHR39473:SF1">
    <property type="entry name" value="DINB-LIKE DOMAIN-CONTAINING PROTEIN"/>
    <property type="match status" value="1"/>
</dbReference>
<evidence type="ECO:0008006" key="3">
    <source>
        <dbReference type="Google" id="ProtNLM"/>
    </source>
</evidence>
<dbReference type="RefSeq" id="WP_188770589.1">
    <property type="nucleotide sequence ID" value="NZ_BMKK01000015.1"/>
</dbReference>
<dbReference type="SUPFAM" id="SSF109854">
    <property type="entry name" value="DinB/YfiT-like putative metalloenzymes"/>
    <property type="match status" value="1"/>
</dbReference>
<dbReference type="AlphaFoldDB" id="A0A916Z753"/>
<evidence type="ECO:0000313" key="2">
    <source>
        <dbReference type="Proteomes" id="UP000609064"/>
    </source>
</evidence>
<name>A0A916Z753_9BACT</name>
<reference evidence="1" key="1">
    <citation type="journal article" date="2014" name="Int. J. Syst. Evol. Microbiol.">
        <title>Complete genome sequence of Corynebacterium casei LMG S-19264T (=DSM 44701T), isolated from a smear-ripened cheese.</title>
        <authorList>
            <consortium name="US DOE Joint Genome Institute (JGI-PGF)"/>
            <person name="Walter F."/>
            <person name="Albersmeier A."/>
            <person name="Kalinowski J."/>
            <person name="Ruckert C."/>
        </authorList>
    </citation>
    <scope>NUCLEOTIDE SEQUENCE</scope>
    <source>
        <strain evidence="1">CGMCC 1.15958</strain>
    </source>
</reference>
<dbReference type="Proteomes" id="UP000609064">
    <property type="component" value="Unassembled WGS sequence"/>
</dbReference>
<dbReference type="InterPro" id="IPR034660">
    <property type="entry name" value="DinB/YfiT-like"/>
</dbReference>
<accession>A0A916Z753</accession>
<dbReference type="EMBL" id="BMKK01000015">
    <property type="protein sequence ID" value="GGD79663.1"/>
    <property type="molecule type" value="Genomic_DNA"/>
</dbReference>
<sequence>MIFLQLSAQLNSLSQLLSKLTNEQYSNKIEHLANSSIGSHTRHIVELVKCLVDGYQKNEIDYINRSRNLSLETDKIQAQNALMQLDSSIRLADKQLRVIVEESVGNEKQEVFTTFYREIIYNTEHTIHHLALIRVALIEMKLDLVDANFGIANSTIKYKQGIQNE</sequence>